<dbReference type="EMBL" id="JAKJXH010000018">
    <property type="protein sequence ID" value="MCF7543919.1"/>
    <property type="molecule type" value="Genomic_DNA"/>
</dbReference>
<dbReference type="RefSeq" id="WP_237253367.1">
    <property type="nucleotide sequence ID" value="NZ_JAKJXE010000014.1"/>
</dbReference>
<sequence>MPFVRISLRKGRTPDQLRAIADGVHNALVETYGVPPDDRFQVIDQYEKELFFYDPGFMGVERTDDVVFIHILASRWRDTATRQALYRAIADQLTASPGMRREDIQVFISNNDKHDWSFGNGVASYVPEADA</sequence>
<accession>A0ABS9I9M2</accession>
<dbReference type="Proteomes" id="UP001162905">
    <property type="component" value="Unassembled WGS sequence"/>
</dbReference>
<dbReference type="PANTHER" id="PTHR38460:SF1">
    <property type="entry name" value="TAUTOMERASE YOLI-RELATED"/>
    <property type="match status" value="1"/>
</dbReference>
<dbReference type="Gene3D" id="3.30.429.10">
    <property type="entry name" value="Macrophage Migration Inhibitory Factor"/>
    <property type="match status" value="1"/>
</dbReference>
<organism evidence="1 2">
    <name type="scientific">Pseudomonas petrae</name>
    <dbReference type="NCBI Taxonomy" id="2912190"/>
    <lineage>
        <taxon>Bacteria</taxon>
        <taxon>Pseudomonadati</taxon>
        <taxon>Pseudomonadota</taxon>
        <taxon>Gammaproteobacteria</taxon>
        <taxon>Pseudomonadales</taxon>
        <taxon>Pseudomonadaceae</taxon>
        <taxon>Pseudomonas</taxon>
    </lineage>
</organism>
<gene>
    <name evidence="1" type="ORF">L4G47_17100</name>
</gene>
<comment type="caution">
    <text evidence="1">The sequence shown here is derived from an EMBL/GenBank/DDBJ whole genome shotgun (WGS) entry which is preliminary data.</text>
</comment>
<keyword evidence="2" id="KW-1185">Reference proteome</keyword>
<dbReference type="Pfam" id="PF14552">
    <property type="entry name" value="Tautomerase_2"/>
    <property type="match status" value="1"/>
</dbReference>
<dbReference type="SUPFAM" id="SSF55331">
    <property type="entry name" value="Tautomerase/MIF"/>
    <property type="match status" value="1"/>
</dbReference>
<dbReference type="InterPro" id="IPR014347">
    <property type="entry name" value="Tautomerase/MIF_sf"/>
</dbReference>
<protein>
    <submittedName>
        <fullName evidence="1">Tautomerase family protein</fullName>
    </submittedName>
</protein>
<name>A0ABS9I9M2_9PSED</name>
<evidence type="ECO:0000313" key="1">
    <source>
        <dbReference type="EMBL" id="MCF7543919.1"/>
    </source>
</evidence>
<proteinExistence type="predicted"/>
<dbReference type="InterPro" id="IPR037479">
    <property type="entry name" value="Tauto_MSAD"/>
</dbReference>
<dbReference type="PANTHER" id="PTHR38460">
    <property type="entry name" value="TAUTOMERASE YOLI-RELATED"/>
    <property type="match status" value="1"/>
</dbReference>
<evidence type="ECO:0000313" key="2">
    <source>
        <dbReference type="Proteomes" id="UP001162905"/>
    </source>
</evidence>
<reference evidence="1" key="1">
    <citation type="submission" date="2022-01" db="EMBL/GenBank/DDBJ databases">
        <title>Pseudomonas sp. nov. isolated from Antarctic regolith.</title>
        <authorList>
            <person name="Novakova D."/>
            <person name="Sedlar K."/>
        </authorList>
    </citation>
    <scope>NUCLEOTIDE SEQUENCE</scope>
    <source>
        <strain evidence="1">P2647</strain>
    </source>
</reference>